<gene>
    <name evidence="1" type="ORF">TT172_LOCUS8674</name>
</gene>
<proteinExistence type="predicted"/>
<reference evidence="1 2" key="1">
    <citation type="submission" date="2018-04" db="EMBL/GenBank/DDBJ databases">
        <authorList>
            <person name="Huttner S."/>
            <person name="Dainat J."/>
        </authorList>
    </citation>
    <scope>NUCLEOTIDE SEQUENCE [LARGE SCALE GENOMIC DNA]</scope>
</reference>
<evidence type="ECO:0000313" key="2">
    <source>
        <dbReference type="Proteomes" id="UP000289323"/>
    </source>
</evidence>
<protein>
    <submittedName>
        <fullName evidence="1">A18b1bd1-363d-459c-a945-5384508d1c57</fullName>
    </submittedName>
</protein>
<evidence type="ECO:0000313" key="1">
    <source>
        <dbReference type="EMBL" id="SPQ26255.1"/>
    </source>
</evidence>
<name>A0A446BUP4_9PEZI</name>
<organism evidence="1 2">
    <name type="scientific">Thermothielavioides terrestris</name>
    <dbReference type="NCBI Taxonomy" id="2587410"/>
    <lineage>
        <taxon>Eukaryota</taxon>
        <taxon>Fungi</taxon>
        <taxon>Dikarya</taxon>
        <taxon>Ascomycota</taxon>
        <taxon>Pezizomycotina</taxon>
        <taxon>Sordariomycetes</taxon>
        <taxon>Sordariomycetidae</taxon>
        <taxon>Sordariales</taxon>
        <taxon>Chaetomiaceae</taxon>
        <taxon>Thermothielavioides</taxon>
    </lineage>
</organism>
<accession>A0A446BUP4</accession>
<dbReference type="EMBL" id="OUUZ01000016">
    <property type="protein sequence ID" value="SPQ26255.1"/>
    <property type="molecule type" value="Genomic_DNA"/>
</dbReference>
<dbReference type="Proteomes" id="UP000289323">
    <property type="component" value="Unassembled WGS sequence"/>
</dbReference>
<dbReference type="AlphaFoldDB" id="A0A446BUP4"/>
<sequence length="65" mass="7427">MPLLGTGVDRRTTAHFRNPWGLVLLHHSKRQSLPRRYAVRRETDYGDLELDTADLDDLDPTLLAA</sequence>